<evidence type="ECO:0000313" key="3">
    <source>
        <dbReference type="EMBL" id="CAA9249360.1"/>
    </source>
</evidence>
<proteinExistence type="predicted"/>
<organism evidence="3">
    <name type="scientific">uncultured Blastococcus sp</name>
    <dbReference type="NCBI Taxonomy" id="217144"/>
    <lineage>
        <taxon>Bacteria</taxon>
        <taxon>Bacillati</taxon>
        <taxon>Actinomycetota</taxon>
        <taxon>Actinomycetes</taxon>
        <taxon>Geodermatophilales</taxon>
        <taxon>Geodermatophilaceae</taxon>
        <taxon>Blastococcus</taxon>
        <taxon>environmental samples</taxon>
    </lineage>
</organism>
<dbReference type="Gene3D" id="3.40.50.410">
    <property type="entry name" value="von Willebrand factor, type A domain"/>
    <property type="match status" value="1"/>
</dbReference>
<dbReference type="InterPro" id="IPR036465">
    <property type="entry name" value="vWFA_dom_sf"/>
</dbReference>
<protein>
    <submittedName>
        <fullName evidence="3">von Willebrand factor, type A</fullName>
    </submittedName>
</protein>
<reference evidence="3" key="1">
    <citation type="submission" date="2020-02" db="EMBL/GenBank/DDBJ databases">
        <authorList>
            <person name="Meier V. D."/>
        </authorList>
    </citation>
    <scope>NUCLEOTIDE SEQUENCE</scope>
    <source>
        <strain evidence="3">AVDCRST_MAG57</strain>
    </source>
</reference>
<dbReference type="AlphaFoldDB" id="A0A6J4IG39"/>
<sequence length="544" mass="55715">MGRHADTTASARRPALPVLIAAAVALLLVVGGLVWWLRAGDDCESRETVAVVVAPELEPVASELLAEPVQLDGGVCAQAEVEAQEPLQTVGDLGALEADALPDVWVPDSSLWVARAGEAPLEPVGSVATSPVVLGTSREAVESLGWAETAPGWGQALAGEQALAVPDLATSAEGLAALSAVRTALGADEDADNAVVQTVLAAQRGQAVSVADGLAAARDGGADAPLVPVSEQEVYASNSGTGDSSLMAVYPSDGSPSLDYPVVRVGSPSGAAATAVAATVRTLTSDTARTAALEAGFRDSDGAATADTEGTGIQEAAPTNLALDPAGVQALLARLSSLASPSRILTVFDVSASMEAPVGDGTRATLARDAAKATLSLVPGDYALGLWVFAYRLQDDRDWAELVPTRELDADAGGRPQRDVLDAELDTIPDRLRRGGTGLYDATLAAVRAARDDYDPTAVNSVLVLTDGTNEDDDGGLELDRLLDTLRDEADDDRPIKVIGVALGPDADLGALERIAEVTEGAAYSAVDPADLQTVLFDALRQRG</sequence>
<gene>
    <name evidence="3" type="ORF">AVDCRST_MAG57-2097</name>
</gene>
<evidence type="ECO:0000259" key="2">
    <source>
        <dbReference type="PROSITE" id="PS50234"/>
    </source>
</evidence>
<accession>A0A6J4IG39</accession>
<dbReference type="PROSITE" id="PS50234">
    <property type="entry name" value="VWFA"/>
    <property type="match status" value="1"/>
</dbReference>
<evidence type="ECO:0000256" key="1">
    <source>
        <dbReference type="SAM" id="Phobius"/>
    </source>
</evidence>
<name>A0A6J4IG39_9ACTN</name>
<dbReference type="SUPFAM" id="SSF53300">
    <property type="entry name" value="vWA-like"/>
    <property type="match status" value="1"/>
</dbReference>
<dbReference type="SMART" id="SM00327">
    <property type="entry name" value="VWA"/>
    <property type="match status" value="1"/>
</dbReference>
<feature type="domain" description="VWFA" evidence="2">
    <location>
        <begin position="343"/>
        <end position="540"/>
    </location>
</feature>
<keyword evidence="1" id="KW-0812">Transmembrane</keyword>
<feature type="transmembrane region" description="Helical" evidence="1">
    <location>
        <begin position="16"/>
        <end position="37"/>
    </location>
</feature>
<dbReference type="InterPro" id="IPR002035">
    <property type="entry name" value="VWF_A"/>
</dbReference>
<dbReference type="EMBL" id="CADCTI010000169">
    <property type="protein sequence ID" value="CAA9249360.1"/>
    <property type="molecule type" value="Genomic_DNA"/>
</dbReference>
<keyword evidence="1" id="KW-1133">Transmembrane helix</keyword>
<keyword evidence="1" id="KW-0472">Membrane</keyword>